<dbReference type="STRING" id="204669.Acid345_2332"/>
<protein>
    <recommendedName>
        <fullName evidence="5">Conjugation TrbI-like protein</fullName>
    </recommendedName>
</protein>
<reference evidence="3 4" key="1">
    <citation type="journal article" date="2009" name="Appl. Environ. Microbiol.">
        <title>Three genomes from the phylum Acidobacteria provide insight into the lifestyles of these microorganisms in soils.</title>
        <authorList>
            <person name="Ward N.L."/>
            <person name="Challacombe J.F."/>
            <person name="Janssen P.H."/>
            <person name="Henrissat B."/>
            <person name="Coutinho P.M."/>
            <person name="Wu M."/>
            <person name="Xie G."/>
            <person name="Haft D.H."/>
            <person name="Sait M."/>
            <person name="Badger J."/>
            <person name="Barabote R.D."/>
            <person name="Bradley B."/>
            <person name="Brettin T.S."/>
            <person name="Brinkac L.M."/>
            <person name="Bruce D."/>
            <person name="Creasy T."/>
            <person name="Daugherty S.C."/>
            <person name="Davidsen T.M."/>
            <person name="DeBoy R.T."/>
            <person name="Detter J.C."/>
            <person name="Dodson R.J."/>
            <person name="Durkin A.S."/>
            <person name="Ganapathy A."/>
            <person name="Gwinn-Giglio M."/>
            <person name="Han C.S."/>
            <person name="Khouri H."/>
            <person name="Kiss H."/>
            <person name="Kothari S.P."/>
            <person name="Madupu R."/>
            <person name="Nelson K.E."/>
            <person name="Nelson W.C."/>
            <person name="Paulsen I."/>
            <person name="Penn K."/>
            <person name="Ren Q."/>
            <person name="Rosovitz M.J."/>
            <person name="Selengut J.D."/>
            <person name="Shrivastava S."/>
            <person name="Sullivan S.A."/>
            <person name="Tapia R."/>
            <person name="Thompson L.S."/>
            <person name="Watkins K.L."/>
            <person name="Yang Q."/>
            <person name="Yu C."/>
            <person name="Zafar N."/>
            <person name="Zhou L."/>
            <person name="Kuske C.R."/>
        </authorList>
    </citation>
    <scope>NUCLEOTIDE SEQUENCE [LARGE SCALE GENOMIC DNA]</scope>
    <source>
        <strain evidence="3 4">Ellin345</strain>
    </source>
</reference>
<evidence type="ECO:0000313" key="4">
    <source>
        <dbReference type="Proteomes" id="UP000002432"/>
    </source>
</evidence>
<dbReference type="HOGENOM" id="CLU_1136873_0_0_0"/>
<dbReference type="KEGG" id="aba:Acid345_2332"/>
<sequence>MLRASLFSATLLLASFVSAQELHTRDQVPPPAEPPQITGQEPAAEPAAEPAPEPPASRQVYEAVGTNEVPDGYRFLITLEDPIDTASVPRGKHFRALLREPLTTAGGQRIPGGRMITGHVSEVDRGFNARLLLSFDEIETSRGWLPLSATVVEVPSEHGLRPVGPEGEIERKAIDMRRTLEGAGVGAVVGASAGQAAGGSRGAAVGAATGAAAGASMATLSDRNILLDKGSQLVLRLDRGIVLP</sequence>
<accession>Q1IP67</accession>
<keyword evidence="4" id="KW-1185">Reference proteome</keyword>
<evidence type="ECO:0000313" key="3">
    <source>
        <dbReference type="EMBL" id="ABF41333.1"/>
    </source>
</evidence>
<feature type="region of interest" description="Disordered" evidence="1">
    <location>
        <begin position="24"/>
        <end position="57"/>
    </location>
</feature>
<gene>
    <name evidence="3" type="ordered locus">Acid345_2332</name>
</gene>
<feature type="chain" id="PRO_5004191007" description="Conjugation TrbI-like protein" evidence="2">
    <location>
        <begin position="20"/>
        <end position="244"/>
    </location>
</feature>
<evidence type="ECO:0000256" key="1">
    <source>
        <dbReference type="SAM" id="MobiDB-lite"/>
    </source>
</evidence>
<keyword evidence="2" id="KW-0732">Signal</keyword>
<proteinExistence type="predicted"/>
<evidence type="ECO:0008006" key="5">
    <source>
        <dbReference type="Google" id="ProtNLM"/>
    </source>
</evidence>
<dbReference type="EMBL" id="CP000360">
    <property type="protein sequence ID" value="ABF41333.1"/>
    <property type="molecule type" value="Genomic_DNA"/>
</dbReference>
<dbReference type="EnsemblBacteria" id="ABF41333">
    <property type="protein sequence ID" value="ABF41333"/>
    <property type="gene ID" value="Acid345_2332"/>
</dbReference>
<organism evidence="3 4">
    <name type="scientific">Koribacter versatilis (strain Ellin345)</name>
    <dbReference type="NCBI Taxonomy" id="204669"/>
    <lineage>
        <taxon>Bacteria</taxon>
        <taxon>Pseudomonadati</taxon>
        <taxon>Acidobacteriota</taxon>
        <taxon>Terriglobia</taxon>
        <taxon>Terriglobales</taxon>
        <taxon>Candidatus Korobacteraceae</taxon>
        <taxon>Candidatus Korobacter</taxon>
    </lineage>
</organism>
<feature type="signal peptide" evidence="2">
    <location>
        <begin position="1"/>
        <end position="19"/>
    </location>
</feature>
<dbReference type="Proteomes" id="UP000002432">
    <property type="component" value="Chromosome"/>
</dbReference>
<evidence type="ECO:0000256" key="2">
    <source>
        <dbReference type="SAM" id="SignalP"/>
    </source>
</evidence>
<dbReference type="AlphaFoldDB" id="Q1IP67"/>
<name>Q1IP67_KORVE</name>
<dbReference type="RefSeq" id="WP_011523134.1">
    <property type="nucleotide sequence ID" value="NC_008009.1"/>
</dbReference>